<comment type="caution">
    <text evidence="3">The sequence shown here is derived from an EMBL/GenBank/DDBJ whole genome shotgun (WGS) entry which is preliminary data.</text>
</comment>
<evidence type="ECO:0008006" key="5">
    <source>
        <dbReference type="Google" id="ProtNLM"/>
    </source>
</evidence>
<organism evidence="3 4">
    <name type="scientific">Thermincola ferriacetica</name>
    <dbReference type="NCBI Taxonomy" id="281456"/>
    <lineage>
        <taxon>Bacteria</taxon>
        <taxon>Bacillati</taxon>
        <taxon>Bacillota</taxon>
        <taxon>Clostridia</taxon>
        <taxon>Eubacteriales</taxon>
        <taxon>Thermincolaceae</taxon>
        <taxon>Thermincola</taxon>
    </lineage>
</organism>
<protein>
    <recommendedName>
        <fullName evidence="5">DUF262 domain-containing protein</fullName>
    </recommendedName>
</protein>
<proteinExistence type="predicted"/>
<name>A0A0L6W166_9FIRM</name>
<dbReference type="InterPro" id="IPR004919">
    <property type="entry name" value="GmrSD_N"/>
</dbReference>
<evidence type="ECO:0000259" key="2">
    <source>
        <dbReference type="Pfam" id="PF07510"/>
    </source>
</evidence>
<dbReference type="Pfam" id="PF03235">
    <property type="entry name" value="GmrSD_N"/>
    <property type="match status" value="1"/>
</dbReference>
<feature type="domain" description="GmrSD restriction endonucleases N-terminal" evidence="1">
    <location>
        <begin position="11"/>
        <end position="224"/>
    </location>
</feature>
<sequence length="548" mass="64999">MSQITGEKVQLKKLFGDEFFFSVPDYQRPYCWEIEHCEQLFDDIFESDRQNEYFLGTVILQEVEQVGTGKKYDVIDGQQRLTTLQLLLACLRDDVEKEEFKRSTQEKIYQKYNPADGIPEKVKLETREPEFFREYVQTEGGTEHVDKFLPSNDAQQKLVEAVMLFKEKLYKLSQTDIESLIQHLSQRCVMIYVSTKDFEDAYRLFTIINDRGLQLRRIDILKANNLAEINDSTVRKEYAKIWEDMEDDLGSEEFENLISFIRSIEVKEKAKEDVLKEFNKLIFGKDKIARGQEFIQYLKEYKEIYQRLVVDRDVFEKDAQHKKICIQYKNLIYIMKNFLPSNEWIPPLLYYYQKFDKEKLLDFIIKLEQKFIADWVIGLTLTKRIVNMNAVLKEIELATEPSEIINNVVLEFDHNRFKNEIGQDVYGKSYVKYILLKLEYLESEHNVERKYGTLSVEHVLPQNPKGKWTDIFDLDERTYWTNKLANLVLLSKRKNSSASNLDFEDKKDKYFKGRISDLARSQKILSYTEWTPAVLAKRQNDILSLLTN</sequence>
<feature type="domain" description="GmrSD restriction endonucleases C-terminal" evidence="2">
    <location>
        <begin position="424"/>
        <end position="543"/>
    </location>
</feature>
<dbReference type="RefSeq" id="WP_052218291.1">
    <property type="nucleotide sequence ID" value="NZ_LGTE01000014.1"/>
</dbReference>
<reference evidence="4" key="1">
    <citation type="submission" date="2015-07" db="EMBL/GenBank/DDBJ databases">
        <title>Complete Genome of Thermincola ferriacetica strain Z-0001T.</title>
        <authorList>
            <person name="Lusk B."/>
            <person name="Badalamenti J.P."/>
            <person name="Parameswaran P."/>
            <person name="Bond D.R."/>
            <person name="Torres C.I."/>
        </authorList>
    </citation>
    <scope>NUCLEOTIDE SEQUENCE [LARGE SCALE GENOMIC DNA]</scope>
    <source>
        <strain evidence="4">Z-0001</strain>
    </source>
</reference>
<dbReference type="PANTHER" id="PTHR35149">
    <property type="entry name" value="SLL5132 PROTEIN"/>
    <property type="match status" value="1"/>
</dbReference>
<dbReference type="Proteomes" id="UP000037175">
    <property type="component" value="Unassembled WGS sequence"/>
</dbReference>
<evidence type="ECO:0000259" key="1">
    <source>
        <dbReference type="Pfam" id="PF03235"/>
    </source>
</evidence>
<accession>A0A0L6W166</accession>
<dbReference type="PATRIC" id="fig|281456.6.peg.2222"/>
<evidence type="ECO:0000313" key="4">
    <source>
        <dbReference type="Proteomes" id="UP000037175"/>
    </source>
</evidence>
<dbReference type="InterPro" id="IPR011089">
    <property type="entry name" value="GmrSD_C"/>
</dbReference>
<gene>
    <name evidence="3" type="ORF">Tfer_2114</name>
</gene>
<dbReference type="AlphaFoldDB" id="A0A0L6W166"/>
<dbReference type="PANTHER" id="PTHR35149:SF2">
    <property type="entry name" value="DUF262 DOMAIN-CONTAINING PROTEIN"/>
    <property type="match status" value="1"/>
</dbReference>
<keyword evidence="4" id="KW-1185">Reference proteome</keyword>
<evidence type="ECO:0000313" key="3">
    <source>
        <dbReference type="EMBL" id="KNZ69317.1"/>
    </source>
</evidence>
<dbReference type="EMBL" id="LGTE01000014">
    <property type="protein sequence ID" value="KNZ69317.1"/>
    <property type="molecule type" value="Genomic_DNA"/>
</dbReference>
<dbReference type="Pfam" id="PF07510">
    <property type="entry name" value="GmrSD_C"/>
    <property type="match status" value="1"/>
</dbReference>